<dbReference type="EMBL" id="JASBWV010000028">
    <property type="protein sequence ID" value="KAJ9118511.1"/>
    <property type="molecule type" value="Genomic_DNA"/>
</dbReference>
<protein>
    <submittedName>
        <fullName evidence="1">Uncharacterized protein</fullName>
    </submittedName>
</protein>
<gene>
    <name evidence="1" type="ORF">QFC24_006164</name>
</gene>
<keyword evidence="2" id="KW-1185">Reference proteome</keyword>
<evidence type="ECO:0000313" key="2">
    <source>
        <dbReference type="Proteomes" id="UP001234202"/>
    </source>
</evidence>
<organism evidence="1 2">
    <name type="scientific">Naganishia onofrii</name>
    <dbReference type="NCBI Taxonomy" id="1851511"/>
    <lineage>
        <taxon>Eukaryota</taxon>
        <taxon>Fungi</taxon>
        <taxon>Dikarya</taxon>
        <taxon>Basidiomycota</taxon>
        <taxon>Agaricomycotina</taxon>
        <taxon>Tremellomycetes</taxon>
        <taxon>Filobasidiales</taxon>
        <taxon>Filobasidiaceae</taxon>
        <taxon>Naganishia</taxon>
    </lineage>
</organism>
<proteinExistence type="predicted"/>
<name>A0ACC2X625_9TREE</name>
<reference evidence="1" key="1">
    <citation type="submission" date="2023-04" db="EMBL/GenBank/DDBJ databases">
        <title>Draft Genome sequencing of Naganishia species isolated from polar environments using Oxford Nanopore Technology.</title>
        <authorList>
            <person name="Leo P."/>
            <person name="Venkateswaran K."/>
        </authorList>
    </citation>
    <scope>NUCLEOTIDE SEQUENCE</scope>
    <source>
        <strain evidence="1">DBVPG 5303</strain>
    </source>
</reference>
<evidence type="ECO:0000313" key="1">
    <source>
        <dbReference type="EMBL" id="KAJ9118511.1"/>
    </source>
</evidence>
<comment type="caution">
    <text evidence="1">The sequence shown here is derived from an EMBL/GenBank/DDBJ whole genome shotgun (WGS) entry which is preliminary data.</text>
</comment>
<accession>A0ACC2X625</accession>
<dbReference type="Proteomes" id="UP001234202">
    <property type="component" value="Unassembled WGS sequence"/>
</dbReference>
<sequence length="1031" mass="106708">MALAGHGARNNGSSGGISGGNGNPGMGGIGAGKTVPSPPRGGTFPPYAQLSEPSVSYHSTLSPSPAPATPIFHPAYTNHGQTQRGGYLQPQPQYRHGLGAGGMGPAPSSGYGLGQMNMNMGMAAGISGGGHHAHSNKPVSLPLFKARPHTPIMFHPAAVGVDGRVNLFVGNLPYRVRWQDLKDLFRRAGTVLRADVSLDPQSNRSRGHGTVLMGSQEDGIKAIELFNGYNWQTRILEVRPDRLPPEYEPHPYVPTSMFGPAPVAAANMFNGNTPRRESARVMPGAGGYGNSMNNGEGNIMSAGGLGVGPAPSSVNAIGISPSLSHVPPGQEYNGRSAMLDTSVRSISPFESARGEHDVTDVARHGPRGVVGVSPTMSTASASLGQVSSSASASPFATTQGVRLSQSWERDSAMGPSRVEEAERLRRASQASVAAAAAVAATGGVGTSPAARRAAPSGLGALPAPEAHVGSAQRQMENEQLAGYSSVAGRTGYASFNGVGASMAQGGYQSGYDNGRGSLSRTVLQGNFSSSINASNDTGGNAGDTGRNAFLGVPRNQHLKRPAPPVRQDTLGGRLLYVENLPPGMQWQELKDLFRMSGGTVVRADIAQGERGRGGTGYGTVLFASEMDAVAAVERFDGADYQGRQLQVRRDKTQSGPIPALTPTERAQPPQFPETAASSSASSHGDPVTEQEKEEERYPTSSAAVARDAQNPPTGNRTTGTGLAGKRGNLPPLRLGNNNNNGGTGNGGYAPFGNGGPFDRMHSMQNGGYNQARMGMGPMGGNTMSPVAGRGMPPMTPSMPGFTFHAYPSTPPLMPMGFLSPGLGPFSPALNSPQAFVFNPFMNAAPGAPLQMTPTGTMSANMNNAMNAPYAMTPGNPLTVDPTSLHHPAHPDYFPPQSPISNVPMGNSGFGGLLPGVGDPARGVQAEDEKEGTRTPVATHSDNQGIDAIASTLSRLALPHNVRADLPGLSAEVPGGAFLAGAFSSRASFVSTRPEGLSAAILVDRDRRASMNDMATSGGGFSRNEQEDKAAE</sequence>